<sequence length="250" mass="27752">MKSAVSKAALVLIWLSLIYACYELGVWQLNRAQALNVVTAPKPDQPLIPLNEVSSAGKNMPIKAVNRIVSATGSYANSYIAKDQKISEEQIADFDVRLLQLNTGHAVLVVREVLAQGFDQVLGEVSITGRLYPRQNVDRTFGQPGELSRIDPALVVSKENPFLYDGYIILRSEVNASNQVSSLTLVPSPQISERLPGFYWQHISYVVVWWFMGLLLLIAPIFPQFRLNAEKVGDGSNKKVNKTRKAGVKK</sequence>
<dbReference type="PROSITE" id="PS51257">
    <property type="entry name" value="PROKAR_LIPOPROTEIN"/>
    <property type="match status" value="1"/>
</dbReference>
<organism evidence="2">
    <name type="scientific">freshwater metagenome</name>
    <dbReference type="NCBI Taxonomy" id="449393"/>
    <lineage>
        <taxon>unclassified sequences</taxon>
        <taxon>metagenomes</taxon>
        <taxon>ecological metagenomes</taxon>
    </lineage>
</organism>
<evidence type="ECO:0000313" key="2">
    <source>
        <dbReference type="EMBL" id="CAB4582642.1"/>
    </source>
</evidence>
<evidence type="ECO:0000256" key="1">
    <source>
        <dbReference type="SAM" id="Phobius"/>
    </source>
</evidence>
<proteinExistence type="predicted"/>
<name>A0A6J6F1H2_9ZZZZ</name>
<keyword evidence="1" id="KW-0812">Transmembrane</keyword>
<dbReference type="GO" id="GO:0016020">
    <property type="term" value="C:membrane"/>
    <property type="evidence" value="ECO:0007669"/>
    <property type="project" value="InterPro"/>
</dbReference>
<feature type="transmembrane region" description="Helical" evidence="1">
    <location>
        <begin position="198"/>
        <end position="222"/>
    </location>
</feature>
<dbReference type="Pfam" id="PF02104">
    <property type="entry name" value="SURF1"/>
    <property type="match status" value="1"/>
</dbReference>
<protein>
    <submittedName>
        <fullName evidence="2">Unannotated protein</fullName>
    </submittedName>
</protein>
<gene>
    <name evidence="2" type="ORF">UFOPK1766_00550</name>
</gene>
<dbReference type="EMBL" id="CAEZTW010000086">
    <property type="protein sequence ID" value="CAB4582642.1"/>
    <property type="molecule type" value="Genomic_DNA"/>
</dbReference>
<keyword evidence="1" id="KW-1133">Transmembrane helix</keyword>
<dbReference type="InterPro" id="IPR002994">
    <property type="entry name" value="Surf1/Shy1"/>
</dbReference>
<accession>A0A6J6F1H2</accession>
<dbReference type="AlphaFoldDB" id="A0A6J6F1H2"/>
<reference evidence="2" key="1">
    <citation type="submission" date="2020-05" db="EMBL/GenBank/DDBJ databases">
        <authorList>
            <person name="Chiriac C."/>
            <person name="Salcher M."/>
            <person name="Ghai R."/>
            <person name="Kavagutti S V."/>
        </authorList>
    </citation>
    <scope>NUCLEOTIDE SEQUENCE</scope>
</reference>
<keyword evidence="1" id="KW-0472">Membrane</keyword>